<proteinExistence type="predicted"/>
<accession>A0A512RPE1</accession>
<sequence>MKITVHCLILGCLLLTGCWWDPVDRPLSYNVGIVDAYVPVYAQEGDAELEIAVLASRQTDSAGKIFAIGEKLFQVEQGKGIHIIDYSDKRNPKKLSFLQIPGCQEVAVKGQHLYTNSFEDLVVLDLATYPDVQVTAREPGVFPELSTSFPPQWGYYECPDPAKGRVIGWEIKRIENPKCYY</sequence>
<dbReference type="EMBL" id="BKAU01000005">
    <property type="protein sequence ID" value="GEP97566.1"/>
    <property type="molecule type" value="Genomic_DNA"/>
</dbReference>
<protein>
    <submittedName>
        <fullName evidence="1">Uncharacterized protein</fullName>
    </submittedName>
</protein>
<name>A0A512RPE1_9BACT</name>
<evidence type="ECO:0000313" key="1">
    <source>
        <dbReference type="EMBL" id="GEP97566.1"/>
    </source>
</evidence>
<evidence type="ECO:0000313" key="2">
    <source>
        <dbReference type="Proteomes" id="UP000321436"/>
    </source>
</evidence>
<dbReference type="RefSeq" id="WP_146865278.1">
    <property type="nucleotide sequence ID" value="NZ_BKAU01000005.1"/>
</dbReference>
<organism evidence="1 2">
    <name type="scientific">Chitinophaga cymbidii</name>
    <dbReference type="NCBI Taxonomy" id="1096750"/>
    <lineage>
        <taxon>Bacteria</taxon>
        <taxon>Pseudomonadati</taxon>
        <taxon>Bacteroidota</taxon>
        <taxon>Chitinophagia</taxon>
        <taxon>Chitinophagales</taxon>
        <taxon>Chitinophagaceae</taxon>
        <taxon>Chitinophaga</taxon>
    </lineage>
</organism>
<dbReference type="PROSITE" id="PS51257">
    <property type="entry name" value="PROKAR_LIPOPROTEIN"/>
    <property type="match status" value="1"/>
</dbReference>
<reference evidence="1 2" key="1">
    <citation type="submission" date="2019-07" db="EMBL/GenBank/DDBJ databases">
        <title>Whole genome shotgun sequence of Chitinophaga cymbidii NBRC 109752.</title>
        <authorList>
            <person name="Hosoyama A."/>
            <person name="Uohara A."/>
            <person name="Ohji S."/>
            <person name="Ichikawa N."/>
        </authorList>
    </citation>
    <scope>NUCLEOTIDE SEQUENCE [LARGE SCALE GENOMIC DNA]</scope>
    <source>
        <strain evidence="1 2">NBRC 109752</strain>
    </source>
</reference>
<comment type="caution">
    <text evidence="1">The sequence shown here is derived from an EMBL/GenBank/DDBJ whole genome shotgun (WGS) entry which is preliminary data.</text>
</comment>
<keyword evidence="2" id="KW-1185">Reference proteome</keyword>
<dbReference type="Proteomes" id="UP000321436">
    <property type="component" value="Unassembled WGS sequence"/>
</dbReference>
<dbReference type="AlphaFoldDB" id="A0A512RPE1"/>
<dbReference type="OrthoDB" id="853480at2"/>
<gene>
    <name evidence="1" type="ORF">CCY01nite_38260</name>
</gene>